<dbReference type="Proteomes" id="UP000218288">
    <property type="component" value="Chromosome"/>
</dbReference>
<dbReference type="AlphaFoldDB" id="A0A160PBJ6"/>
<proteinExistence type="predicted"/>
<dbReference type="PANTHER" id="PTHR21266:SF60">
    <property type="entry name" value="3-KETOSTEROID-9-ALPHA-MONOOXYGENASE, OXYGENASE COMPONENT"/>
    <property type="match status" value="1"/>
</dbReference>
<dbReference type="EMBL" id="AP014809">
    <property type="protein sequence ID" value="BAU90219.1"/>
    <property type="molecule type" value="Genomic_DNA"/>
</dbReference>
<sequence>MKTDDRVALDEWYAVETATAVTAAPVVTRLLGQDIVCDRLPDGSPRVRERLADGFGPPLPVRERYGCLWTTLGHPNRDVVAITEADEADRRHVPCGWVKMRTSGPRVVENFLDMAHFPFVHTDILGAEPNTEVPAYASEIRRDVDEVWATNCSFFQPRIAATETEGDFVRLTYRVPSPFVVMLYRVCPSAPDRLDAIALFIQPMEEELCRAQPVMYLVDSCSTHTALLNFEQVIFLQDRIIVENQRPLRLPLEPRHEIPTRADKSSVVYRRWLKEKGLRFGTVGHG</sequence>
<dbReference type="InterPro" id="IPR050584">
    <property type="entry name" value="Cholesterol_7-desaturase"/>
</dbReference>
<dbReference type="SUPFAM" id="SSF55961">
    <property type="entry name" value="Bet v1-like"/>
    <property type="match status" value="1"/>
</dbReference>
<keyword evidence="3" id="KW-0223">Dioxygenase</keyword>
<keyword evidence="1" id="KW-0560">Oxidoreductase</keyword>
<dbReference type="GO" id="GO:0051213">
    <property type="term" value="F:dioxygenase activity"/>
    <property type="evidence" value="ECO:0007669"/>
    <property type="project" value="UniProtKB-KW"/>
</dbReference>
<dbReference type="RefSeq" id="WP_026105594.1">
    <property type="nucleotide sequence ID" value="NZ_AP014809.1"/>
</dbReference>
<dbReference type="Gene3D" id="3.90.380.10">
    <property type="entry name" value="Naphthalene 1,2-dioxygenase Alpha Subunit, Chain A, domain 1"/>
    <property type="match status" value="1"/>
</dbReference>
<dbReference type="InterPro" id="IPR044043">
    <property type="entry name" value="VanA_C_cat"/>
</dbReference>
<evidence type="ECO:0000259" key="2">
    <source>
        <dbReference type="Pfam" id="PF19112"/>
    </source>
</evidence>
<gene>
    <name evidence="3" type="ORF">MPPM_1614</name>
</gene>
<reference evidence="3 4" key="1">
    <citation type="journal article" date="2016" name="Genome Announc.">
        <title>Complete Genome Sequence of Methylobacterium populi P-1M, Isolated from Pink-Pigmented Household Biofilm.</title>
        <authorList>
            <person name="Morohoshi T."/>
            <person name="Ikeda T."/>
        </authorList>
    </citation>
    <scope>NUCLEOTIDE SEQUENCE [LARGE SCALE GENOMIC DNA]</scope>
    <source>
        <strain evidence="3 4">P-1M</strain>
    </source>
</reference>
<feature type="domain" description="Vanillate O-demethylase oxygenase-like C-terminal catalytic" evidence="2">
    <location>
        <begin position="104"/>
        <end position="275"/>
    </location>
</feature>
<evidence type="ECO:0000256" key="1">
    <source>
        <dbReference type="ARBA" id="ARBA00023002"/>
    </source>
</evidence>
<name>A0A160PBJ6_9HYPH</name>
<accession>A0A160PBJ6</accession>
<dbReference type="PANTHER" id="PTHR21266">
    <property type="entry name" value="IRON-SULFUR DOMAIN CONTAINING PROTEIN"/>
    <property type="match status" value="1"/>
</dbReference>
<dbReference type="OrthoDB" id="9769355at2"/>
<dbReference type="Pfam" id="PF19112">
    <property type="entry name" value="VanA_C"/>
    <property type="match status" value="1"/>
</dbReference>
<organism evidence="3 4">
    <name type="scientific">Methylorubrum populi</name>
    <dbReference type="NCBI Taxonomy" id="223967"/>
    <lineage>
        <taxon>Bacteria</taxon>
        <taxon>Pseudomonadati</taxon>
        <taxon>Pseudomonadota</taxon>
        <taxon>Alphaproteobacteria</taxon>
        <taxon>Hyphomicrobiales</taxon>
        <taxon>Methylobacteriaceae</taxon>
        <taxon>Methylorubrum</taxon>
    </lineage>
</organism>
<evidence type="ECO:0000313" key="4">
    <source>
        <dbReference type="Proteomes" id="UP000218288"/>
    </source>
</evidence>
<evidence type="ECO:0000313" key="3">
    <source>
        <dbReference type="EMBL" id="BAU90219.1"/>
    </source>
</evidence>
<protein>
    <submittedName>
        <fullName evidence="3">Phenylpropionate dioxygenase</fullName>
    </submittedName>
</protein>